<accession>A0A418MJ98</accession>
<reference evidence="1 2" key="1">
    <citation type="submission" date="2018-08" db="EMBL/GenBank/DDBJ databases">
        <title>Fibrisoma montanum sp. nov., isolated from Danxia mountain soil.</title>
        <authorList>
            <person name="Huang Y."/>
        </authorList>
    </citation>
    <scope>NUCLEOTIDE SEQUENCE [LARGE SCALE GENOMIC DNA]</scope>
    <source>
        <strain evidence="1 2">HYT19</strain>
    </source>
</reference>
<keyword evidence="2" id="KW-1185">Reference proteome</keyword>
<name>A0A418MJ98_9BACT</name>
<gene>
    <name evidence="1" type="ORF">DYU11_04070</name>
</gene>
<protein>
    <submittedName>
        <fullName evidence="1">Uncharacterized protein</fullName>
    </submittedName>
</protein>
<sequence length="238" mass="27799">MHYHLFLKKEERYPKALIPSNRFKDKIDLSLVKSNILLVRRSDKPYNEIFDELGLLREDAFHEKEVLDMSLNLLGGKFRIKDIKFNPKNEAAKRWTGQKSSIYKIYKFIEILPSSMPIFFWYSSINDKTFPYRKPKNQVQESLIKHLDIDLSKQGKNTLIDVEARTFVAHDPTLANYWHIEVRFNDKDNIQIPRKSVQSAWGKDLAKAALREVICVAGFSDISLASGYQIAKDEYLKV</sequence>
<dbReference type="EMBL" id="QXED01000001">
    <property type="protein sequence ID" value="RIV27490.1"/>
    <property type="molecule type" value="Genomic_DNA"/>
</dbReference>
<dbReference type="AlphaFoldDB" id="A0A418MJ98"/>
<dbReference type="Proteomes" id="UP000283523">
    <property type="component" value="Unassembled WGS sequence"/>
</dbReference>
<evidence type="ECO:0000313" key="2">
    <source>
        <dbReference type="Proteomes" id="UP000283523"/>
    </source>
</evidence>
<comment type="caution">
    <text evidence="1">The sequence shown here is derived from an EMBL/GenBank/DDBJ whole genome shotgun (WGS) entry which is preliminary data.</text>
</comment>
<proteinExistence type="predicted"/>
<evidence type="ECO:0000313" key="1">
    <source>
        <dbReference type="EMBL" id="RIV27490.1"/>
    </source>
</evidence>
<organism evidence="1 2">
    <name type="scientific">Fibrisoma montanum</name>
    <dbReference type="NCBI Taxonomy" id="2305895"/>
    <lineage>
        <taxon>Bacteria</taxon>
        <taxon>Pseudomonadati</taxon>
        <taxon>Bacteroidota</taxon>
        <taxon>Cytophagia</taxon>
        <taxon>Cytophagales</taxon>
        <taxon>Spirosomataceae</taxon>
        <taxon>Fibrisoma</taxon>
    </lineage>
</organism>